<dbReference type="AlphaFoldDB" id="A0A4S8JLR9"/>
<organism evidence="2 3">
    <name type="scientific">Musa balbisiana</name>
    <name type="common">Banana</name>
    <dbReference type="NCBI Taxonomy" id="52838"/>
    <lineage>
        <taxon>Eukaryota</taxon>
        <taxon>Viridiplantae</taxon>
        <taxon>Streptophyta</taxon>
        <taxon>Embryophyta</taxon>
        <taxon>Tracheophyta</taxon>
        <taxon>Spermatophyta</taxon>
        <taxon>Magnoliopsida</taxon>
        <taxon>Liliopsida</taxon>
        <taxon>Zingiberales</taxon>
        <taxon>Musaceae</taxon>
        <taxon>Musa</taxon>
    </lineage>
</organism>
<dbReference type="PANTHER" id="PTHR34461:SF2">
    <property type="entry name" value="EXPRESSED PROTEIN"/>
    <property type="match status" value="1"/>
</dbReference>
<gene>
    <name evidence="2" type="ORF">C4D60_Mb01t02420</name>
</gene>
<dbReference type="EMBL" id="PYDT01000004">
    <property type="protein sequence ID" value="THU62182.1"/>
    <property type="molecule type" value="Genomic_DNA"/>
</dbReference>
<dbReference type="Proteomes" id="UP000317650">
    <property type="component" value="Chromosome 1"/>
</dbReference>
<proteinExistence type="predicted"/>
<reference evidence="2 3" key="1">
    <citation type="journal article" date="2019" name="Nat. Plants">
        <title>Genome sequencing of Musa balbisiana reveals subgenome evolution and function divergence in polyploid bananas.</title>
        <authorList>
            <person name="Yao X."/>
        </authorList>
    </citation>
    <scope>NUCLEOTIDE SEQUENCE [LARGE SCALE GENOMIC DNA]</scope>
    <source>
        <strain evidence="3">cv. DH-PKW</strain>
        <tissue evidence="2">Leaves</tissue>
    </source>
</reference>
<sequence length="1112" mass="122450">MQAIRILSGSQSEGTAVSRKGIRETPHVLEAGADIKIRVPAKVWREKHFPIKQIRSDFPFLPALDASLSPGDRLRSTRVFLFGCRRPPHLLGGSHPSRSQNLEFRYHMVPGFGVCNHELASRSAERIDLGKKGTLLPGEEVGLCFAVLLSWVVANARIFICSNMGDSVSRSHNVNHPIRRSLRLKHVRVIYEENGVEVIGLSAASEKHKKECDPFVGKQVKGMMLESEDDGFACKSSGHVDTLSDSVSDEQSAIGITLKDLRKRCKARKRKAPKCNFSSEVDSGCHSTSGESKMRNHEHVKLEQEESDLEEPLIKLKRLKGSARDKKRPKRAHLCSDDIDSKVDTLSPCRFCDPVQDLSPVVKANASTKGRVSEDDAAEVDVKNTAGTNYMEVSNSLVSSNASVNGDLLRTGIPEFVHHVKGEILDTCSLDYQIEDDHAVKGTQSANLFQKDTEESEASSLSVSKLKSNLFVDSPRYNIVKTEKSEDDALMHKHTCASGNSTASFIAKPVCPEEPSSGENGEFSPASKDPVCCVCEISINYREPENYPGVPEISEEQIGGTKDLSAIPNWNVIPSVSEESKHVRVPLSGLKHVRVPLSGSSPNSISAPADNYHVNNTRNKKRSILPEETTDKSSAKQINCSPKCHSCEPMEAKLICAVDMVNEDTHDLANGTPLQEMPAYGQANDVIDEHYLLCKEVFGLEEIFLSGKEDHSCDDLIRDVMVGSVLCSLPLSKTCFSAAKELQHAGEETDPFCKLENASNGQAEKAIDFSGKISNFSNSDGSTELDPHSRKASPLCIISSDGLQCAHDLLKDTEDLSCVAEEKLDATSDQPTITAISHSVVISKEQSECDQELLADHPPEKLLSYRKTMSPTSQEKLCQALRDIDLQDVSQRTEKSLAKRKRLSCEKWIKARISSSLLGPKEAKQCLGPEQTNKKPRNQSNGPPPPVKKVIVKSPETSGRMPCSCMKTSSIHMNMEKAIEFSQRQMHDIERLALQLLKGLNSMKNTMEETLSSEAHSSLLSEFTAEEMRAAAENASELEKTTKKWLSIMTKDCNRFCKIMRSADNKSTASVNGVRKGRKITFADEVGGTLCHIETFERQPSPDSTPEREQSG</sequence>
<evidence type="ECO:0000313" key="3">
    <source>
        <dbReference type="Proteomes" id="UP000317650"/>
    </source>
</evidence>
<name>A0A4S8JLR9_MUSBA</name>
<evidence type="ECO:0000313" key="2">
    <source>
        <dbReference type="EMBL" id="THU62182.1"/>
    </source>
</evidence>
<protein>
    <submittedName>
        <fullName evidence="2">Uncharacterized protein</fullName>
    </submittedName>
</protein>
<accession>A0A4S8JLR9</accession>
<feature type="region of interest" description="Disordered" evidence="1">
    <location>
        <begin position="920"/>
        <end position="963"/>
    </location>
</feature>
<keyword evidence="3" id="KW-1185">Reference proteome</keyword>
<comment type="caution">
    <text evidence="2">The sequence shown here is derived from an EMBL/GenBank/DDBJ whole genome shotgun (WGS) entry which is preliminary data.</text>
</comment>
<dbReference type="PANTHER" id="PTHR34461">
    <property type="entry name" value="EXPRESSED PROTEIN"/>
    <property type="match status" value="1"/>
</dbReference>
<evidence type="ECO:0000256" key="1">
    <source>
        <dbReference type="SAM" id="MobiDB-lite"/>
    </source>
</evidence>